<keyword evidence="5" id="KW-1185">Reference proteome</keyword>
<proteinExistence type="predicted"/>
<keyword evidence="1 2" id="KW-0193">Cuticle</keyword>
<dbReference type="Proteomes" id="UP001153636">
    <property type="component" value="Chromosome 13"/>
</dbReference>
<dbReference type="AlphaFoldDB" id="A0A9P0GAH5"/>
<dbReference type="PROSITE" id="PS51155">
    <property type="entry name" value="CHIT_BIND_RR_2"/>
    <property type="match status" value="2"/>
</dbReference>
<sequence length="307" mass="33465">MTEIWRLGEEKPRPSSYAGELLQSLWILLQKIELDKILLFALVTVALAGTLPEKVIPIISQQSEVSIDGGYSSSFETGNGIRSEEQGTLKNAGTQNEAQEVVGRVEYQSPEGFPIFLEYIANEFGFQPKGDHLPVPPVDTNTPPPIPPAILRALEYNAAHPEEDDSILLSALVTVALAGTLPEKVIPIISQQSEVGIDGRYSSSFETGNGIRSEEQGTLKNAGTQNEAAEVVGRIGYQSPEGFPIILEYIANEFGFQPKGDHLPVPPVDTNTPPPIPPAILRSLEYNAAHPEEDDSQQYQAQGQFRH</sequence>
<evidence type="ECO:0000313" key="5">
    <source>
        <dbReference type="Proteomes" id="UP001153636"/>
    </source>
</evidence>
<dbReference type="PANTHER" id="PTHR10380">
    <property type="entry name" value="CUTICLE PROTEIN"/>
    <property type="match status" value="1"/>
</dbReference>
<dbReference type="GO" id="GO:0008010">
    <property type="term" value="F:structural constituent of chitin-based larval cuticle"/>
    <property type="evidence" value="ECO:0007669"/>
    <property type="project" value="TreeGrafter"/>
</dbReference>
<dbReference type="EMBL" id="OV651825">
    <property type="protein sequence ID" value="CAH1102815.1"/>
    <property type="molecule type" value="Genomic_DNA"/>
</dbReference>
<dbReference type="PANTHER" id="PTHR10380:SF241">
    <property type="entry name" value="CUTICULAR PROTEIN 47EG-RELATED"/>
    <property type="match status" value="1"/>
</dbReference>
<dbReference type="InterPro" id="IPR031311">
    <property type="entry name" value="CHIT_BIND_RR_consensus"/>
</dbReference>
<reference evidence="4" key="1">
    <citation type="submission" date="2022-01" db="EMBL/GenBank/DDBJ databases">
        <authorList>
            <person name="King R."/>
        </authorList>
    </citation>
    <scope>NUCLEOTIDE SEQUENCE</scope>
</reference>
<evidence type="ECO:0000256" key="1">
    <source>
        <dbReference type="ARBA" id="ARBA00022460"/>
    </source>
</evidence>
<protein>
    <submittedName>
        <fullName evidence="4">Uncharacterized protein</fullName>
    </submittedName>
</protein>
<dbReference type="OrthoDB" id="6379191at2759"/>
<dbReference type="PROSITE" id="PS00233">
    <property type="entry name" value="CHIT_BIND_RR_1"/>
    <property type="match status" value="2"/>
</dbReference>
<feature type="region of interest" description="Disordered" evidence="3">
    <location>
        <begin position="76"/>
        <end position="95"/>
    </location>
</feature>
<dbReference type="GO" id="GO:0062129">
    <property type="term" value="C:chitin-based extracellular matrix"/>
    <property type="evidence" value="ECO:0007669"/>
    <property type="project" value="TreeGrafter"/>
</dbReference>
<dbReference type="InterPro" id="IPR050468">
    <property type="entry name" value="Cuticle_Struct_Prot"/>
</dbReference>
<evidence type="ECO:0000313" key="4">
    <source>
        <dbReference type="EMBL" id="CAH1102815.1"/>
    </source>
</evidence>
<dbReference type="Pfam" id="PF00379">
    <property type="entry name" value="Chitin_bind_4"/>
    <property type="match status" value="2"/>
</dbReference>
<dbReference type="InterPro" id="IPR000618">
    <property type="entry name" value="Insect_cuticle"/>
</dbReference>
<organism evidence="4 5">
    <name type="scientific">Psylliodes chrysocephalus</name>
    <dbReference type="NCBI Taxonomy" id="3402493"/>
    <lineage>
        <taxon>Eukaryota</taxon>
        <taxon>Metazoa</taxon>
        <taxon>Ecdysozoa</taxon>
        <taxon>Arthropoda</taxon>
        <taxon>Hexapoda</taxon>
        <taxon>Insecta</taxon>
        <taxon>Pterygota</taxon>
        <taxon>Neoptera</taxon>
        <taxon>Endopterygota</taxon>
        <taxon>Coleoptera</taxon>
        <taxon>Polyphaga</taxon>
        <taxon>Cucujiformia</taxon>
        <taxon>Chrysomeloidea</taxon>
        <taxon>Chrysomelidae</taxon>
        <taxon>Galerucinae</taxon>
        <taxon>Alticini</taxon>
        <taxon>Psylliodes</taxon>
    </lineage>
</organism>
<evidence type="ECO:0000256" key="2">
    <source>
        <dbReference type="PROSITE-ProRule" id="PRU00497"/>
    </source>
</evidence>
<gene>
    <name evidence="4" type="ORF">PSYICH_LOCUS3620</name>
</gene>
<name>A0A9P0GAH5_9CUCU</name>
<evidence type="ECO:0000256" key="3">
    <source>
        <dbReference type="SAM" id="MobiDB-lite"/>
    </source>
</evidence>
<accession>A0A9P0GAH5</accession>